<dbReference type="EMBL" id="VEVP01000046">
    <property type="protein sequence ID" value="TNU88715.1"/>
    <property type="molecule type" value="Genomic_DNA"/>
</dbReference>
<accession>A0A5C5BQP7</accession>
<sequence>GTCRIACEGTIVKKWENPRPTMGVEYRFG</sequence>
<name>A0A5C5BQP7_EGGLN</name>
<protein>
    <submittedName>
        <fullName evidence="1">Ferredoxin family protein</fullName>
    </submittedName>
</protein>
<evidence type="ECO:0000313" key="2">
    <source>
        <dbReference type="Proteomes" id="UP000312594"/>
    </source>
</evidence>
<dbReference type="Proteomes" id="UP000312594">
    <property type="component" value="Unassembled WGS sequence"/>
</dbReference>
<feature type="non-terminal residue" evidence="1">
    <location>
        <position position="1"/>
    </location>
</feature>
<gene>
    <name evidence="1" type="ORF">FIC87_13765</name>
</gene>
<evidence type="ECO:0000313" key="1">
    <source>
        <dbReference type="EMBL" id="TNU88715.1"/>
    </source>
</evidence>
<organism evidence="1 2">
    <name type="scientific">Eggerthella lenta</name>
    <name type="common">Eubacterium lentum</name>
    <dbReference type="NCBI Taxonomy" id="84112"/>
    <lineage>
        <taxon>Bacteria</taxon>
        <taxon>Bacillati</taxon>
        <taxon>Actinomycetota</taxon>
        <taxon>Coriobacteriia</taxon>
        <taxon>Eggerthellales</taxon>
        <taxon>Eggerthellaceae</taxon>
        <taxon>Eggerthella</taxon>
    </lineage>
</organism>
<comment type="caution">
    <text evidence="1">The sequence shown here is derived from an EMBL/GenBank/DDBJ whole genome shotgun (WGS) entry which is preliminary data.</text>
</comment>
<proteinExistence type="predicted"/>
<dbReference type="AlphaFoldDB" id="A0A5C5BQP7"/>
<reference evidence="1 2" key="1">
    <citation type="journal article" date="2005" name="Appl. Environ. Microbiol.">
        <title>Intestinal bacterial communities that produce active estrogen-like compounds enterodiol and enterolactone in humans.</title>
        <authorList>
            <person name="Clavel T."/>
            <person name="Henderson G."/>
            <person name="Alpert C.A."/>
            <person name="Philippe C."/>
            <person name="Rigottier-Gois L."/>
            <person name="Dore J."/>
            <person name="Blaut M."/>
        </authorList>
    </citation>
    <scope>NUCLEOTIDE SEQUENCE [LARGE SCALE GENOMIC DNA]</scope>
    <source>
        <strain evidence="1 2">SECO-MT75m2</strain>
    </source>
</reference>